<dbReference type="Gene3D" id="3.40.800.10">
    <property type="entry name" value="Ureohydrolase domain"/>
    <property type="match status" value="1"/>
</dbReference>
<comment type="caution">
    <text evidence="5">The sequence shown here is derived from an EMBL/GenBank/DDBJ whole genome shotgun (WGS) entry which is preliminary data.</text>
</comment>
<protein>
    <submittedName>
        <fullName evidence="5">Arginase family protein</fullName>
    </submittedName>
</protein>
<sequence>MSKTLKVVYPEWQGGVNPNYVLGAKIMDLIVPSSPEIEKVEVPVATDNRKDLLERTNNVDAAKLLQAQIETFTGILNTKQPDKILTIGGDCAVSLTPFGYLSHKYGKNLGIIWLDAHPDISTTEQSHHLHEMVVSSLMGKGAPDFNVKYPVSNEQILLAGVVKESLRPMDNNVENYNMKLLTPEQLKNDPSLISEWIKANSFTKIAVHFDLDVLSPDDYRSIYPAEPGLNRNDFPAAIGKLSLENVGSLLKQIDENSDLVGLTIAENMAWDALRLRTQLNKLSLFN</sequence>
<comment type="similarity">
    <text evidence="4">Belongs to the arginase family.</text>
</comment>
<dbReference type="PROSITE" id="PS51409">
    <property type="entry name" value="ARGINASE_2"/>
    <property type="match status" value="1"/>
</dbReference>
<reference evidence="5 6" key="1">
    <citation type="submission" date="2019-11" db="EMBL/GenBank/DDBJ databases">
        <title>Draft genome sequence of 12 host-associated Lactobacillus reuteri rodent strains.</title>
        <authorList>
            <person name="Zhang S."/>
            <person name="Ozcam M."/>
            <person name="Van Pijkeren J.P."/>
        </authorList>
    </citation>
    <scope>NUCLEOTIDE SEQUENCE [LARGE SCALE GENOMIC DNA]</scope>
    <source>
        <strain evidence="5 6">CR</strain>
    </source>
</reference>
<evidence type="ECO:0000256" key="2">
    <source>
        <dbReference type="ARBA" id="ARBA00022801"/>
    </source>
</evidence>
<dbReference type="InterPro" id="IPR006035">
    <property type="entry name" value="Ureohydrolase"/>
</dbReference>
<keyword evidence="1" id="KW-0479">Metal-binding</keyword>
<organism evidence="5 6">
    <name type="scientific">Limosilactobacillus reuteri</name>
    <name type="common">Lactobacillus reuteri</name>
    <dbReference type="NCBI Taxonomy" id="1598"/>
    <lineage>
        <taxon>Bacteria</taxon>
        <taxon>Bacillati</taxon>
        <taxon>Bacillota</taxon>
        <taxon>Bacilli</taxon>
        <taxon>Lactobacillales</taxon>
        <taxon>Lactobacillaceae</taxon>
        <taxon>Limosilactobacillus</taxon>
    </lineage>
</organism>
<accession>A0A7X2KJD5</accession>
<dbReference type="CDD" id="cd09999">
    <property type="entry name" value="Arginase-like_1"/>
    <property type="match status" value="1"/>
</dbReference>
<evidence type="ECO:0000256" key="3">
    <source>
        <dbReference type="ARBA" id="ARBA00023211"/>
    </source>
</evidence>
<dbReference type="EMBL" id="WJMX01000004">
    <property type="protein sequence ID" value="MRH79982.1"/>
    <property type="molecule type" value="Genomic_DNA"/>
</dbReference>
<dbReference type="GO" id="GO:0005829">
    <property type="term" value="C:cytosol"/>
    <property type="evidence" value="ECO:0007669"/>
    <property type="project" value="TreeGrafter"/>
</dbReference>
<dbReference type="InterPro" id="IPR023696">
    <property type="entry name" value="Ureohydrolase_dom_sf"/>
</dbReference>
<evidence type="ECO:0000313" key="6">
    <source>
        <dbReference type="Proteomes" id="UP000470878"/>
    </source>
</evidence>
<dbReference type="Pfam" id="PF00491">
    <property type="entry name" value="Arginase"/>
    <property type="match status" value="1"/>
</dbReference>
<evidence type="ECO:0000313" key="5">
    <source>
        <dbReference type="EMBL" id="MRH79982.1"/>
    </source>
</evidence>
<dbReference type="Proteomes" id="UP000470878">
    <property type="component" value="Unassembled WGS sequence"/>
</dbReference>
<evidence type="ECO:0000256" key="4">
    <source>
        <dbReference type="PROSITE-ProRule" id="PRU00742"/>
    </source>
</evidence>
<dbReference type="AlphaFoldDB" id="A0A7X2KJD5"/>
<gene>
    <name evidence="5" type="ORF">GIX77_04180</name>
</gene>
<keyword evidence="3" id="KW-0464">Manganese</keyword>
<dbReference type="PANTHER" id="PTHR43782:SF3">
    <property type="entry name" value="ARGINASE"/>
    <property type="match status" value="1"/>
</dbReference>
<dbReference type="GO" id="GO:0030145">
    <property type="term" value="F:manganese ion binding"/>
    <property type="evidence" value="ECO:0007669"/>
    <property type="project" value="TreeGrafter"/>
</dbReference>
<dbReference type="SUPFAM" id="SSF52768">
    <property type="entry name" value="Arginase/deacetylase"/>
    <property type="match status" value="1"/>
</dbReference>
<dbReference type="RefSeq" id="WP_153703063.1">
    <property type="nucleotide sequence ID" value="NZ_WJMX01000004.1"/>
</dbReference>
<dbReference type="PANTHER" id="PTHR43782">
    <property type="entry name" value="ARGINASE"/>
    <property type="match status" value="1"/>
</dbReference>
<name>A0A7X2KJD5_LIMRT</name>
<proteinExistence type="inferred from homology"/>
<dbReference type="GO" id="GO:0004053">
    <property type="term" value="F:arginase activity"/>
    <property type="evidence" value="ECO:0007669"/>
    <property type="project" value="TreeGrafter"/>
</dbReference>
<keyword evidence="2" id="KW-0378">Hydrolase</keyword>
<evidence type="ECO:0000256" key="1">
    <source>
        <dbReference type="ARBA" id="ARBA00022723"/>
    </source>
</evidence>